<feature type="transmembrane region" description="Helical" evidence="1">
    <location>
        <begin position="286"/>
        <end position="309"/>
    </location>
</feature>
<dbReference type="GeneID" id="14910886"/>
<keyword evidence="1" id="KW-0472">Membrane</keyword>
<evidence type="ECO:0008006" key="4">
    <source>
        <dbReference type="Google" id="ProtNLM"/>
    </source>
</evidence>
<feature type="transmembrane region" description="Helical" evidence="1">
    <location>
        <begin position="83"/>
        <end position="106"/>
    </location>
</feature>
<reference evidence="2 3" key="1">
    <citation type="submission" date="2011-07" db="EMBL/GenBank/DDBJ databases">
        <authorList>
            <person name="Coyne R."/>
            <person name="Brami D."/>
            <person name="Johnson J."/>
            <person name="Hostetler J."/>
            <person name="Hannick L."/>
            <person name="Clark T."/>
            <person name="Cassidy-Hanley D."/>
            <person name="Inman J."/>
        </authorList>
    </citation>
    <scope>NUCLEOTIDE SEQUENCE [LARGE SCALE GENOMIC DNA]</scope>
    <source>
        <strain evidence="2 3">G5</strain>
    </source>
</reference>
<proteinExistence type="predicted"/>
<accession>G0QJB4</accession>
<evidence type="ECO:0000313" key="3">
    <source>
        <dbReference type="Proteomes" id="UP000008983"/>
    </source>
</evidence>
<evidence type="ECO:0000313" key="2">
    <source>
        <dbReference type="EMBL" id="EGR34690.1"/>
    </source>
</evidence>
<organism evidence="2 3">
    <name type="scientific">Ichthyophthirius multifiliis</name>
    <name type="common">White spot disease agent</name>
    <name type="synonym">Ich</name>
    <dbReference type="NCBI Taxonomy" id="5932"/>
    <lineage>
        <taxon>Eukaryota</taxon>
        <taxon>Sar</taxon>
        <taxon>Alveolata</taxon>
        <taxon>Ciliophora</taxon>
        <taxon>Intramacronucleata</taxon>
        <taxon>Oligohymenophorea</taxon>
        <taxon>Hymenostomatida</taxon>
        <taxon>Ophryoglenina</taxon>
        <taxon>Ichthyophthirius</taxon>
    </lineage>
</organism>
<dbReference type="RefSeq" id="XP_004039994.1">
    <property type="nucleotide sequence ID" value="XM_004039946.1"/>
</dbReference>
<evidence type="ECO:0000256" key="1">
    <source>
        <dbReference type="SAM" id="Phobius"/>
    </source>
</evidence>
<feature type="transmembrane region" description="Helical" evidence="1">
    <location>
        <begin position="189"/>
        <end position="205"/>
    </location>
</feature>
<dbReference type="AlphaFoldDB" id="G0QJB4"/>
<keyword evidence="3" id="KW-1185">Reference proteome</keyword>
<keyword evidence="1" id="KW-1133">Transmembrane helix</keyword>
<dbReference type="EMBL" id="GL983056">
    <property type="protein sequence ID" value="EGR34690.1"/>
    <property type="molecule type" value="Genomic_DNA"/>
</dbReference>
<protein>
    <recommendedName>
        <fullName evidence="4">Transmembrane protein</fullName>
    </recommendedName>
</protein>
<name>G0QJB4_ICHMU</name>
<keyword evidence="1" id="KW-0812">Transmembrane</keyword>
<dbReference type="Proteomes" id="UP000008983">
    <property type="component" value="Unassembled WGS sequence"/>
</dbReference>
<dbReference type="InParanoid" id="G0QJB4"/>
<gene>
    <name evidence="2" type="ORF">IMG5_003840</name>
</gene>
<sequence length="314" mass="39280">MFQIIILQYQKNEQNKRQINNQIFILYILNIPIGNYQSYYIFINQKFILKEKKKIYQNYYFYKIKFQKIFILIIIQYKQNINFLLLFLILYFYVYFYFLQFLIIFLKCLIIIINSKVKLVVAQKIFKSGGQLFHLEQNQYLQQQLDYIQSVFFIQILHFQQQTYLFMQFINFKYGEYYLLSLFRLIQQRLYLVCILFILHVYLLNKKWDQYILFLILCQRTYLYKQYLYYQALHQIYQLEENGYKCHLQVFGIQSWYIQLQDLYQIQKTVHFFYVFQFKQKTNIILLLYFCSFRLFLAFKLLICCALFWKDFLK</sequence>